<reference evidence="2" key="1">
    <citation type="submission" date="2022-11" db="UniProtKB">
        <authorList>
            <consortium name="WormBaseParasite"/>
        </authorList>
    </citation>
    <scope>IDENTIFICATION</scope>
</reference>
<dbReference type="WBParaSite" id="PSAMB.scaffold7661size7302.g30428.t1">
    <property type="protein sequence ID" value="PSAMB.scaffold7661size7302.g30428.t1"/>
    <property type="gene ID" value="PSAMB.scaffold7661size7302.g30428"/>
</dbReference>
<dbReference type="Proteomes" id="UP000887566">
    <property type="component" value="Unplaced"/>
</dbReference>
<evidence type="ECO:0000313" key="2">
    <source>
        <dbReference type="WBParaSite" id="PSAMB.scaffold7661size7302.g30428.t1"/>
    </source>
</evidence>
<dbReference type="AlphaFoldDB" id="A0A914XEF5"/>
<sequence length="149" mass="16674">MKTENGCRCEKDNCVRGTNETDERPPPTVLRAEGEECCIQMTRNQPVIATAGYLLMSLAVRVFADLTRSSSHNALNVSIMQHKNITGWCSTARHRTAGPAHNHRTVFTSYISALVIASALWRQLCVETATTTTGQRSSPQKKWQQQRQQ</sequence>
<proteinExistence type="predicted"/>
<protein>
    <submittedName>
        <fullName evidence="2">Uncharacterized protein</fullName>
    </submittedName>
</protein>
<organism evidence="1 2">
    <name type="scientific">Plectus sambesii</name>
    <dbReference type="NCBI Taxonomy" id="2011161"/>
    <lineage>
        <taxon>Eukaryota</taxon>
        <taxon>Metazoa</taxon>
        <taxon>Ecdysozoa</taxon>
        <taxon>Nematoda</taxon>
        <taxon>Chromadorea</taxon>
        <taxon>Plectida</taxon>
        <taxon>Plectina</taxon>
        <taxon>Plectoidea</taxon>
        <taxon>Plectidae</taxon>
        <taxon>Plectus</taxon>
    </lineage>
</organism>
<name>A0A914XEF5_9BILA</name>
<evidence type="ECO:0000313" key="1">
    <source>
        <dbReference type="Proteomes" id="UP000887566"/>
    </source>
</evidence>
<keyword evidence="1" id="KW-1185">Reference proteome</keyword>
<accession>A0A914XEF5</accession>